<evidence type="ECO:0008006" key="4">
    <source>
        <dbReference type="Google" id="ProtNLM"/>
    </source>
</evidence>
<dbReference type="AlphaFoldDB" id="A0A0H2ZGF6"/>
<organism evidence="2 3">
    <name type="scientific">Pseudomonas aeruginosa (strain UCBPP-PA14)</name>
    <dbReference type="NCBI Taxonomy" id="208963"/>
    <lineage>
        <taxon>Bacteria</taxon>
        <taxon>Pseudomonadati</taxon>
        <taxon>Pseudomonadota</taxon>
        <taxon>Gammaproteobacteria</taxon>
        <taxon>Pseudomonadales</taxon>
        <taxon>Pseudomonadaceae</taxon>
        <taxon>Pseudomonas</taxon>
    </lineage>
</organism>
<reference evidence="2 3" key="1">
    <citation type="journal article" date="2006" name="Genome Biol.">
        <title>Genomic analysis reveals that Pseudomonas aeruginosa virulence is combinatorial.</title>
        <authorList>
            <person name="Lee D.G."/>
            <person name="Urbach J.M."/>
            <person name="Wu G."/>
            <person name="Liberati N.T."/>
            <person name="Feinbaum R.L."/>
            <person name="Miyata S."/>
            <person name="Diggins L.T."/>
            <person name="He J."/>
            <person name="Saucier M."/>
            <person name="Deziel E."/>
            <person name="Friedman L."/>
            <person name="Li L."/>
            <person name="Grills G."/>
            <person name="Montgomery K."/>
            <person name="Kucherlapati R."/>
            <person name="Rahme L.G."/>
            <person name="Ausubel F.M."/>
        </authorList>
    </citation>
    <scope>NUCLEOTIDE SEQUENCE [LARGE SCALE GENOMIC DNA]</scope>
    <source>
        <strain evidence="2 3">UCBPP-PA14</strain>
    </source>
</reference>
<dbReference type="KEGG" id="pau:PA14_57070"/>
<dbReference type="RefSeq" id="WP_003120893.1">
    <property type="nucleotide sequence ID" value="NC_008463.1"/>
</dbReference>
<name>A0A0H2ZGF6_PSEAB</name>
<dbReference type="HOGENOM" id="CLU_057321_1_0_6"/>
<dbReference type="InterPro" id="IPR007433">
    <property type="entry name" value="DUF481"/>
</dbReference>
<keyword evidence="1" id="KW-0732">Signal</keyword>
<evidence type="ECO:0000313" key="2">
    <source>
        <dbReference type="EMBL" id="ABJ13663.1"/>
    </source>
</evidence>
<protein>
    <recommendedName>
        <fullName evidence="4">DUF481 domain-containing protein</fullName>
    </recommendedName>
</protein>
<feature type="chain" id="PRO_5030007758" description="DUF481 domain-containing protein" evidence="1">
    <location>
        <begin position="21"/>
        <end position="333"/>
    </location>
</feature>
<dbReference type="Proteomes" id="UP000000653">
    <property type="component" value="Chromosome"/>
</dbReference>
<proteinExistence type="predicted"/>
<dbReference type="Pfam" id="PF04338">
    <property type="entry name" value="DUF481"/>
    <property type="match status" value="1"/>
</dbReference>
<accession>A0A0H2ZGF6</accession>
<dbReference type="EMBL" id="CP000438">
    <property type="protein sequence ID" value="ABJ13663.1"/>
    <property type="molecule type" value="Genomic_DNA"/>
</dbReference>
<evidence type="ECO:0000256" key="1">
    <source>
        <dbReference type="SAM" id="SignalP"/>
    </source>
</evidence>
<evidence type="ECO:0000313" key="3">
    <source>
        <dbReference type="Proteomes" id="UP000000653"/>
    </source>
</evidence>
<sequence>MSLRALCSIVVMLLAGPALADTVWLDNGDRLSGEIVLMDGGKLALKTRYAGQVLIDWKDIDTISSDKPLLIKQQGVSGQRSRTLEAAGKGMVRIVDGGSHTVPLASIRQMVPPRPLVEDLVWEGNLDVKLDSKRNDSDKDEWKLKGDTRLRHGAWRHVLAGEVEREKKDGRKVEDNWELDYDLDRFFDEHWFWRGSYSQKHDAIDNLERQSALGTGPGYQFWDDELGRFDLVAEISRWQLEWRDQPREDFTSYSLEWDYKRLLAGTRLELYSKGTVLVPGIERIDYLLDSEYGLRYRLNSWARLSFLYELDQLRTEGGTQSDRHYLIGVGVGW</sequence>
<dbReference type="BioCyc" id="PAER208963:G1G74-4807-MONOMER"/>
<gene>
    <name evidence="2" type="ordered locus">PA14_57070</name>
</gene>
<feature type="signal peptide" evidence="1">
    <location>
        <begin position="1"/>
        <end position="20"/>
    </location>
</feature>